<dbReference type="GO" id="GO:0003697">
    <property type="term" value="F:single-stranded DNA binding"/>
    <property type="evidence" value="ECO:0007669"/>
    <property type="project" value="TreeGrafter"/>
</dbReference>
<evidence type="ECO:0000313" key="11">
    <source>
        <dbReference type="Proteomes" id="UP000722485"/>
    </source>
</evidence>
<dbReference type="PANTHER" id="PTHR28124:SF1">
    <property type="entry name" value="DNA REPLICATION REGULATOR SLD2"/>
    <property type="match status" value="1"/>
</dbReference>
<comment type="caution">
    <text evidence="10">The sequence shown here is derived from an EMBL/GenBank/DDBJ whole genome shotgun (WGS) entry which is preliminary data.</text>
</comment>
<keyword evidence="11" id="KW-1185">Reference proteome</keyword>
<dbReference type="EMBL" id="JAANBB010000096">
    <property type="protein sequence ID" value="KAF7550558.1"/>
    <property type="molecule type" value="Genomic_DNA"/>
</dbReference>
<dbReference type="InterPro" id="IPR040203">
    <property type="entry name" value="Sld2"/>
</dbReference>
<dbReference type="GO" id="GO:0006270">
    <property type="term" value="P:DNA replication initiation"/>
    <property type="evidence" value="ECO:0007669"/>
    <property type="project" value="UniProtKB-UniRule"/>
</dbReference>
<evidence type="ECO:0000256" key="4">
    <source>
        <dbReference type="ARBA" id="ARBA00022705"/>
    </source>
</evidence>
<feature type="compositionally biased region" description="Basic residues" evidence="9">
    <location>
        <begin position="413"/>
        <end position="423"/>
    </location>
</feature>
<evidence type="ECO:0000256" key="3">
    <source>
        <dbReference type="ARBA" id="ARBA00018363"/>
    </source>
</evidence>
<comment type="function">
    <text evidence="7 8">Has a role in the initiation of DNA replication. Required at S-phase checkpoint.</text>
</comment>
<dbReference type="AlphaFoldDB" id="A0A9P5HBH3"/>
<evidence type="ECO:0000256" key="6">
    <source>
        <dbReference type="ARBA" id="ARBA00023306"/>
    </source>
</evidence>
<dbReference type="Pfam" id="PF11719">
    <property type="entry name" value="Drc1-Sld2"/>
    <property type="match status" value="1"/>
</dbReference>
<dbReference type="GO" id="GO:0031261">
    <property type="term" value="C:DNA replication preinitiation complex"/>
    <property type="evidence" value="ECO:0007669"/>
    <property type="project" value="TreeGrafter"/>
</dbReference>
<feature type="compositionally biased region" description="Basic and acidic residues" evidence="9">
    <location>
        <begin position="150"/>
        <end position="163"/>
    </location>
</feature>
<feature type="compositionally biased region" description="Acidic residues" evidence="9">
    <location>
        <begin position="327"/>
        <end position="337"/>
    </location>
</feature>
<dbReference type="PANTHER" id="PTHR28124">
    <property type="entry name" value="DNA REPLICATION REGULATOR SLD2"/>
    <property type="match status" value="1"/>
</dbReference>
<dbReference type="FunFam" id="1.10.10.1460:FF:000001">
    <property type="entry name" value="DNA replication regulator Sld2"/>
    <property type="match status" value="1"/>
</dbReference>
<feature type="compositionally biased region" description="Basic residues" evidence="9">
    <location>
        <begin position="352"/>
        <end position="372"/>
    </location>
</feature>
<keyword evidence="5 8" id="KW-0539">Nucleus</keyword>
<dbReference type="GO" id="GO:1902977">
    <property type="term" value="P:mitotic DNA replication preinitiation complex assembly"/>
    <property type="evidence" value="ECO:0007669"/>
    <property type="project" value="TreeGrafter"/>
</dbReference>
<feature type="region of interest" description="Disordered" evidence="9">
    <location>
        <begin position="150"/>
        <end position="200"/>
    </location>
</feature>
<dbReference type="GO" id="GO:0000727">
    <property type="term" value="P:double-strand break repair via break-induced replication"/>
    <property type="evidence" value="ECO:0007669"/>
    <property type="project" value="TreeGrafter"/>
</dbReference>
<comment type="subcellular location">
    <subcellularLocation>
        <location evidence="1 8">Nucleus</location>
    </subcellularLocation>
</comment>
<evidence type="ECO:0000256" key="9">
    <source>
        <dbReference type="SAM" id="MobiDB-lite"/>
    </source>
</evidence>
<evidence type="ECO:0000313" key="10">
    <source>
        <dbReference type="EMBL" id="KAF7550558.1"/>
    </source>
</evidence>
<feature type="region of interest" description="Disordered" evidence="9">
    <location>
        <begin position="54"/>
        <end position="118"/>
    </location>
</feature>
<evidence type="ECO:0000256" key="7">
    <source>
        <dbReference type="ARBA" id="ARBA00025253"/>
    </source>
</evidence>
<dbReference type="GO" id="GO:0003688">
    <property type="term" value="F:DNA replication origin binding"/>
    <property type="evidence" value="ECO:0007669"/>
    <property type="project" value="TreeGrafter"/>
</dbReference>
<feature type="region of interest" description="Disordered" evidence="9">
    <location>
        <begin position="27"/>
        <end position="46"/>
    </location>
</feature>
<dbReference type="CDD" id="cd22289">
    <property type="entry name" value="RecQL4_SLD2_NTD"/>
    <property type="match status" value="1"/>
</dbReference>
<accession>A0A9P5HBH3</accession>
<evidence type="ECO:0000256" key="1">
    <source>
        <dbReference type="ARBA" id="ARBA00004123"/>
    </source>
</evidence>
<name>A0A9P5HBH3_9HYPO</name>
<evidence type="ECO:0000256" key="5">
    <source>
        <dbReference type="ARBA" id="ARBA00023242"/>
    </source>
</evidence>
<proteinExistence type="inferred from homology"/>
<dbReference type="Gene3D" id="1.10.10.1460">
    <property type="match status" value="1"/>
</dbReference>
<organism evidence="10 11">
    <name type="scientific">Cylindrodendrum hubeiense</name>
    <dbReference type="NCBI Taxonomy" id="595255"/>
    <lineage>
        <taxon>Eukaryota</taxon>
        <taxon>Fungi</taxon>
        <taxon>Dikarya</taxon>
        <taxon>Ascomycota</taxon>
        <taxon>Pezizomycotina</taxon>
        <taxon>Sordariomycetes</taxon>
        <taxon>Hypocreomycetidae</taxon>
        <taxon>Hypocreales</taxon>
        <taxon>Nectriaceae</taxon>
        <taxon>Cylindrodendrum</taxon>
    </lineage>
</organism>
<gene>
    <name evidence="10" type="ORF">G7Z17_g5637</name>
</gene>
<evidence type="ECO:0000256" key="2">
    <source>
        <dbReference type="ARBA" id="ARBA00007276"/>
    </source>
</evidence>
<keyword evidence="4 8" id="KW-0235">DNA replication</keyword>
<comment type="similarity">
    <text evidence="2 8">Belongs to the SLD2 family.</text>
</comment>
<feature type="region of interest" description="Disordered" evidence="9">
    <location>
        <begin position="285"/>
        <end position="469"/>
    </location>
</feature>
<evidence type="ECO:0000256" key="8">
    <source>
        <dbReference type="RuleBase" id="RU367067"/>
    </source>
</evidence>
<keyword evidence="6 8" id="KW-0131">Cell cycle</keyword>
<feature type="compositionally biased region" description="Acidic residues" evidence="9">
    <location>
        <begin position="285"/>
        <end position="297"/>
    </location>
</feature>
<dbReference type="InterPro" id="IPR021110">
    <property type="entry name" value="DNA_rep_checkpnt_protein"/>
</dbReference>
<dbReference type="OrthoDB" id="8775810at2759"/>
<reference evidence="10" key="1">
    <citation type="submission" date="2020-03" db="EMBL/GenBank/DDBJ databases">
        <title>Draft Genome Sequence of Cylindrodendrum hubeiense.</title>
        <authorList>
            <person name="Buettner E."/>
            <person name="Kellner H."/>
        </authorList>
    </citation>
    <scope>NUCLEOTIDE SEQUENCE</scope>
    <source>
        <strain evidence="10">IHI 201604</strain>
    </source>
</reference>
<sequence>MDDATKAEYEAQSTQLRADLKSWESDWAQTHKSQKPGREDIKANPDIAQKYKQYNKVRDILSGKAQPPASAKEGPKPRKRKSDIHLAQTPTKRNKNFETPSKNRNIDHDGDLMNSPAISRKLFSPASVTSLGPTPQRDGRVLGLFDLLVEKELGTPSRKDSPRKPSAQRRVDSTPSKRSAAMDDELTARLGRTPMSSSKRQMLNSFMTPQKNRHGNPDAVTPSSVSKLQFDTPAFLKRHSLPALDESGEFDAPAPLRLPRKSMVRGLSEIVASLRKVEEDHLDDELDALREIEDEEMGISRPKPVAPPQPQDDADDVQIGQLPLGGFDDEGLYDGPDEGVMGRDGNSNLLRVFKKKGQKRTTRRSNMKPTRTRRPENMGEGQQSDQENEDANSETQKEAGGEEASDFEDIKVKKAKKTKKAKAAKPAATVKKAARKVNELAHTNFQRLKLKNNGSKGGPGFGSRFRRRR</sequence>
<dbReference type="Proteomes" id="UP000722485">
    <property type="component" value="Unassembled WGS sequence"/>
</dbReference>
<protein>
    <recommendedName>
        <fullName evidence="3 8">DNA replication regulator SLD2</fullName>
    </recommendedName>
</protein>